<dbReference type="SUPFAM" id="SSF55781">
    <property type="entry name" value="GAF domain-like"/>
    <property type="match status" value="1"/>
</dbReference>
<reference evidence="4" key="1">
    <citation type="journal article" date="2014" name="Int. J. Syst. Evol. Microbiol.">
        <title>Complete genome sequence of Corynebacterium casei LMG S-19264T (=DSM 44701T), isolated from a smear-ripened cheese.</title>
        <authorList>
            <consortium name="US DOE Joint Genome Institute (JGI-PGF)"/>
            <person name="Walter F."/>
            <person name="Albersmeier A."/>
            <person name="Kalinowski J."/>
            <person name="Ruckert C."/>
        </authorList>
    </citation>
    <scope>NUCLEOTIDE SEQUENCE</scope>
    <source>
        <strain evidence="4">VKM Ac-1321</strain>
    </source>
</reference>
<comment type="caution">
    <text evidence="4">The sequence shown here is derived from an EMBL/GenBank/DDBJ whole genome shotgun (WGS) entry which is preliminary data.</text>
</comment>
<dbReference type="EMBL" id="BSFP01000025">
    <property type="protein sequence ID" value="GLL02633.1"/>
    <property type="molecule type" value="Genomic_DNA"/>
</dbReference>
<dbReference type="InterPro" id="IPR029016">
    <property type="entry name" value="GAF-like_dom_sf"/>
</dbReference>
<dbReference type="PANTHER" id="PTHR43642:SF1">
    <property type="entry name" value="HYBRID SIGNAL TRANSDUCTION HISTIDINE KINASE G"/>
    <property type="match status" value="1"/>
</dbReference>
<keyword evidence="5" id="KW-1185">Reference proteome</keyword>
<dbReference type="Pfam" id="PF01590">
    <property type="entry name" value="GAF"/>
    <property type="match status" value="1"/>
</dbReference>
<dbReference type="SMART" id="SM00220">
    <property type="entry name" value="S_TKc"/>
    <property type="match status" value="1"/>
</dbReference>
<protein>
    <submittedName>
        <fullName evidence="4">Serine/threonine protein kinase</fullName>
    </submittedName>
</protein>
<dbReference type="Gene3D" id="3.30.70.270">
    <property type="match status" value="1"/>
</dbReference>
<dbReference type="Pfam" id="PF13191">
    <property type="entry name" value="AAA_16"/>
    <property type="match status" value="1"/>
</dbReference>
<dbReference type="SUPFAM" id="SSF55073">
    <property type="entry name" value="Nucleotide cyclase"/>
    <property type="match status" value="1"/>
</dbReference>
<evidence type="ECO:0000313" key="5">
    <source>
        <dbReference type="Proteomes" id="UP001143480"/>
    </source>
</evidence>
<organism evidence="4 5">
    <name type="scientific">Dactylosporangium matsuzakiense</name>
    <dbReference type="NCBI Taxonomy" id="53360"/>
    <lineage>
        <taxon>Bacteria</taxon>
        <taxon>Bacillati</taxon>
        <taxon>Actinomycetota</taxon>
        <taxon>Actinomycetes</taxon>
        <taxon>Micromonosporales</taxon>
        <taxon>Micromonosporaceae</taxon>
        <taxon>Dactylosporangium</taxon>
    </lineage>
</organism>
<name>A0A9W6KJG4_9ACTN</name>
<dbReference type="InterPro" id="IPR000160">
    <property type="entry name" value="GGDEF_dom"/>
</dbReference>
<dbReference type="InterPro" id="IPR043128">
    <property type="entry name" value="Rev_trsase/Diguanyl_cyclase"/>
</dbReference>
<dbReference type="InterPro" id="IPR029787">
    <property type="entry name" value="Nucleotide_cyclase"/>
</dbReference>
<gene>
    <name evidence="4" type="ORF">GCM10017581_043750</name>
</gene>
<comment type="subcellular location">
    <subcellularLocation>
        <location evidence="1">Membrane</location>
        <topology evidence="1">Single-pass membrane protein</topology>
    </subcellularLocation>
</comment>
<dbReference type="GO" id="GO:0004674">
    <property type="term" value="F:protein serine/threonine kinase activity"/>
    <property type="evidence" value="ECO:0007669"/>
    <property type="project" value="UniProtKB-KW"/>
</dbReference>
<keyword evidence="4" id="KW-0418">Kinase</keyword>
<dbReference type="InterPro" id="IPR000719">
    <property type="entry name" value="Prot_kinase_dom"/>
</dbReference>
<sequence>MNPEAGRKTLTPVTLPDGRVAMRKEWSGDNAGERLRREEAILGRLAGVPGVPVVLEPCDGTCLLMADTVRAPAAGGRPIAVRDPTTGEELITGISPVVGPLLPDRLRELAIGLARILADVHERGVVHKNVNPGNIYKTGAGPLLVDFDLATTFAEERPGFTHQDEIAGALAYMAPEQTGRTGRPVDQRADLYSLGASLYEYASGRPPFQADTALQLIHDHLTTPPQPLESELWPIIAKLLEKEPDRRYQSAEGLRHDLLTRPAVLGERDFARRLSPPSRLIGREREVEELHRTFADAMAGRARGLLAAGAPGVGKTALIDELRPMVTQGGGWFVMGKFDQYRRDTEADAVRQAMRALARLLLAEPDRGLGARLRAALGPNAGLIAGALPEFAVLLGVEPTAETNEVEMGHRLQQAAVDILRAVASPVQPVVMVLDDLQWAGAFPIGVIDAILSDSTLHGVLVVGAYRDAEVGEAHPLAATQARWARRPDPPAVLRLENLAPADLTAFLAEMLRLEPARAADLATAIGRHTGGNPYDTVELVNALRRERVLTLEASGWRWDPAAVRGHIGHAGVLDLVIARIEALPPGTRDALQTLACLGGEIDLASIEDDTQLVPALEDGLLVLDRQRAVIRFRHDRVQQAAYGMLTAERRRERHLRIARRIADPSIAAEQYLQAVDLLADPEEKARVAGLFRAAAGAIRLMNATMAERFLLAARDLVPPGQAPDAQLLTDLHSTLYQLGRLPEADELYADLERRGTEPLELVDATCVQIYSLTNRHRSAEAVALGERLLARLGVARPADLGDTLGERLRELARWAAAVAQGRDDRPERRDPLHDGIGKILEKMLSPAFFCDRMAFIWVVLESHRRWVEHGPNVSLMAGLGRIPTVVIASAQDYRTAYDAARHVLAVGEARGYGAATGRVRYVFAGFVQPWFEPLEENVATLERAREEVLHTGDVQYACFAYDFSIAALLDCAPTLDAWSAEIAAGLALSERTRNEIGTIAYEPFAQLLRALRGEPRAADPDYSRQPVGLANFHVYRALEAAILGDDDALREHSATAMTMLGAIPGIYTTATAHLVRALALTRGDGDPEELDRVHAWLRRRAEESPGTFAHLAALIDAERSADLLSFQRALDLVPPQPRPWQRAYITERAALAHLAAGLTYSGRGMLAEARRLYAAWGARAKVAALVAAHPFLAGGGPDKSGAGFFGHLALSEELVTSEAIDLMAVLAASRALSSQTSLDRLRDQVAEVLSAMTGATAVRLLLWNPDARAWRLSTAAGDQTVDDAGAAGLLPVAAVRYADRVREPLVVADAVTDGRFARDPYFAGLATCSLMVLPVLVQGQPRAMLVLENRLSRGAFTADRLDAVDLIAGQLAVSLDNALLYASLERKVAERTEALEAANERLARLSVTDPLTGLANRRKFVDGLGEEWRRAARNGQSLAIAMIDIDHFKLYNDHFGHPGGDACLRLVASTLQRAVRGTDLVARLGGEEFAVVLPEAELATAGIAAERIRAAIEALSQPHPRTDAGVVTVSVGVAAARPSGGGDPEKLVEAADVALYEAKRGGRNRVEPGLRPPVPSGL</sequence>
<dbReference type="InterPro" id="IPR003018">
    <property type="entry name" value="GAF"/>
</dbReference>
<dbReference type="Proteomes" id="UP001143480">
    <property type="component" value="Unassembled WGS sequence"/>
</dbReference>
<keyword evidence="4" id="KW-0808">Transferase</keyword>
<dbReference type="SMART" id="SM00065">
    <property type="entry name" value="GAF"/>
    <property type="match status" value="1"/>
</dbReference>
<dbReference type="GO" id="GO:0016020">
    <property type="term" value="C:membrane"/>
    <property type="evidence" value="ECO:0007669"/>
    <property type="project" value="UniProtKB-SubCell"/>
</dbReference>
<dbReference type="InterPro" id="IPR011009">
    <property type="entry name" value="Kinase-like_dom_sf"/>
</dbReference>
<dbReference type="PROSITE" id="PS50887">
    <property type="entry name" value="GGDEF"/>
    <property type="match status" value="1"/>
</dbReference>
<dbReference type="Gene3D" id="3.30.450.40">
    <property type="match status" value="1"/>
</dbReference>
<dbReference type="PROSITE" id="PS50011">
    <property type="entry name" value="PROTEIN_KINASE_DOM"/>
    <property type="match status" value="1"/>
</dbReference>
<feature type="domain" description="GGDEF" evidence="3">
    <location>
        <begin position="1437"/>
        <end position="1572"/>
    </location>
</feature>
<dbReference type="PANTHER" id="PTHR43642">
    <property type="entry name" value="HYBRID SIGNAL TRANSDUCTION HISTIDINE KINASE G"/>
    <property type="match status" value="1"/>
</dbReference>
<dbReference type="SUPFAM" id="SSF56112">
    <property type="entry name" value="Protein kinase-like (PK-like)"/>
    <property type="match status" value="1"/>
</dbReference>
<dbReference type="InterPro" id="IPR027417">
    <property type="entry name" value="P-loop_NTPase"/>
</dbReference>
<dbReference type="SMART" id="SM00267">
    <property type="entry name" value="GGDEF"/>
    <property type="match status" value="1"/>
</dbReference>
<dbReference type="CDD" id="cd01949">
    <property type="entry name" value="GGDEF"/>
    <property type="match status" value="1"/>
</dbReference>
<evidence type="ECO:0000259" key="3">
    <source>
        <dbReference type="PROSITE" id="PS50887"/>
    </source>
</evidence>
<dbReference type="GO" id="GO:0005524">
    <property type="term" value="F:ATP binding"/>
    <property type="evidence" value="ECO:0007669"/>
    <property type="project" value="InterPro"/>
</dbReference>
<evidence type="ECO:0000313" key="4">
    <source>
        <dbReference type="EMBL" id="GLL02633.1"/>
    </source>
</evidence>
<dbReference type="SUPFAM" id="SSF52540">
    <property type="entry name" value="P-loop containing nucleoside triphosphate hydrolases"/>
    <property type="match status" value="1"/>
</dbReference>
<dbReference type="NCBIfam" id="TIGR00254">
    <property type="entry name" value="GGDEF"/>
    <property type="match status" value="1"/>
</dbReference>
<dbReference type="FunFam" id="3.30.70.270:FF:000001">
    <property type="entry name" value="Diguanylate cyclase domain protein"/>
    <property type="match status" value="1"/>
</dbReference>
<accession>A0A9W6KJG4</accession>
<feature type="domain" description="Protein kinase" evidence="2">
    <location>
        <begin position="1"/>
        <end position="259"/>
    </location>
</feature>
<evidence type="ECO:0000256" key="1">
    <source>
        <dbReference type="ARBA" id="ARBA00004167"/>
    </source>
</evidence>
<proteinExistence type="predicted"/>
<dbReference type="Pfam" id="PF00990">
    <property type="entry name" value="GGDEF"/>
    <property type="match status" value="1"/>
</dbReference>
<reference evidence="4" key="2">
    <citation type="submission" date="2023-01" db="EMBL/GenBank/DDBJ databases">
        <authorList>
            <person name="Sun Q."/>
            <person name="Evtushenko L."/>
        </authorList>
    </citation>
    <scope>NUCLEOTIDE SEQUENCE</scope>
    <source>
        <strain evidence="4">VKM Ac-1321</strain>
    </source>
</reference>
<dbReference type="Gene3D" id="1.10.510.10">
    <property type="entry name" value="Transferase(Phosphotransferase) domain 1"/>
    <property type="match status" value="1"/>
</dbReference>
<evidence type="ECO:0000259" key="2">
    <source>
        <dbReference type="PROSITE" id="PS50011"/>
    </source>
</evidence>
<keyword evidence="4" id="KW-0723">Serine/threonine-protein kinase</keyword>
<dbReference type="InterPro" id="IPR053159">
    <property type="entry name" value="Hybrid_Histidine_Kinase"/>
</dbReference>
<dbReference type="Pfam" id="PF00069">
    <property type="entry name" value="Pkinase"/>
    <property type="match status" value="1"/>
</dbReference>
<dbReference type="InterPro" id="IPR041664">
    <property type="entry name" value="AAA_16"/>
</dbReference>
<dbReference type="RefSeq" id="WP_261960718.1">
    <property type="nucleotide sequence ID" value="NZ_BAAAXA010000001.1"/>
</dbReference>